<evidence type="ECO:0000256" key="4">
    <source>
        <dbReference type="ARBA" id="ARBA00047715"/>
    </source>
</evidence>
<keyword evidence="7" id="KW-1185">Reference proteome</keyword>
<dbReference type="InterPro" id="IPR050087">
    <property type="entry name" value="AON_synthase_class-II"/>
</dbReference>
<dbReference type="InterPro" id="IPR015421">
    <property type="entry name" value="PyrdxlP-dep_Trfase_major"/>
</dbReference>
<accession>A0ABX8GJS8</accession>
<dbReference type="PANTHER" id="PTHR13693">
    <property type="entry name" value="CLASS II AMINOTRANSFERASE/8-AMINO-7-OXONONANOATE SYNTHASE"/>
    <property type="match status" value="1"/>
</dbReference>
<dbReference type="EC" id="2.3.1.47" evidence="2"/>
<gene>
    <name evidence="6" type="ORF">KKR89_00425</name>
</gene>
<organism evidence="6 7">
    <name type="scientific">Cellulomonas dongxiuzhuiae</name>
    <dbReference type="NCBI Taxonomy" id="2819979"/>
    <lineage>
        <taxon>Bacteria</taxon>
        <taxon>Bacillati</taxon>
        <taxon>Actinomycetota</taxon>
        <taxon>Actinomycetes</taxon>
        <taxon>Micrococcales</taxon>
        <taxon>Cellulomonadaceae</taxon>
        <taxon>Cellulomonas</taxon>
    </lineage>
</organism>
<dbReference type="Gene3D" id="3.40.640.10">
    <property type="entry name" value="Type I PLP-dependent aspartate aminotransferase-like (Major domain)"/>
    <property type="match status" value="1"/>
</dbReference>
<sequence length="362" mass="37295">MLDLTSSLFLGLHHAAGGPGGWPSLTTGRAAALDEPAAARRVAARVAARLGAPAGVVHRSALHALVDVVDVLAPSAVLVDVAAYPLVRLAAGATAPVVRTFGHHDVDDVARLLAGEPAGRGTGRGARIGWGARTGRRPVVVTDGWCAACNRPAPLAALERVVRAAGGTLVVDDTQAFGVLGPGGSGTWRWAGGRPVGAVQVVSLAKGLGAPLTVTTGPRDVVARLAVHGTRWHASPPTAADLRAADRATDPAGGPALARRRRRLWWLVRALRAGLLRWGLAVVGRPFPVVHVRVPDPAQVARALRGRGVRALVLAPACLPEPVLTFVVTAEHAPADVERALAAVRDAVRGIERVPPATGVPR</sequence>
<dbReference type="SUPFAM" id="SSF53383">
    <property type="entry name" value="PLP-dependent transferases"/>
    <property type="match status" value="1"/>
</dbReference>
<reference evidence="6 7" key="1">
    <citation type="submission" date="2021-05" db="EMBL/GenBank/DDBJ databases">
        <title>Novel species in genus Cellulomonas.</title>
        <authorList>
            <person name="Zhang G."/>
        </authorList>
    </citation>
    <scope>NUCLEOTIDE SEQUENCE [LARGE SCALE GENOMIC DNA]</scope>
    <source>
        <strain evidence="7">zg-ZUI157</strain>
    </source>
</reference>
<proteinExistence type="predicted"/>
<feature type="domain" description="Aminotransferase class I/classII large" evidence="5">
    <location>
        <begin position="53"/>
        <end position="343"/>
    </location>
</feature>
<dbReference type="PANTHER" id="PTHR13693:SF3">
    <property type="entry name" value="LD36009P"/>
    <property type="match status" value="1"/>
</dbReference>
<dbReference type="Pfam" id="PF00155">
    <property type="entry name" value="Aminotran_1_2"/>
    <property type="match status" value="1"/>
</dbReference>
<keyword evidence="3" id="KW-0808">Transferase</keyword>
<dbReference type="GO" id="GO:0008483">
    <property type="term" value="F:transaminase activity"/>
    <property type="evidence" value="ECO:0007669"/>
    <property type="project" value="UniProtKB-KW"/>
</dbReference>
<evidence type="ECO:0000256" key="1">
    <source>
        <dbReference type="ARBA" id="ARBA00001933"/>
    </source>
</evidence>
<dbReference type="RefSeq" id="WP_208196752.1">
    <property type="nucleotide sequence ID" value="NZ_CP076023.1"/>
</dbReference>
<dbReference type="EMBL" id="CP076023">
    <property type="protein sequence ID" value="QWC16188.1"/>
    <property type="molecule type" value="Genomic_DNA"/>
</dbReference>
<evidence type="ECO:0000313" key="6">
    <source>
        <dbReference type="EMBL" id="QWC16188.1"/>
    </source>
</evidence>
<dbReference type="InterPro" id="IPR004839">
    <property type="entry name" value="Aminotransferase_I/II_large"/>
</dbReference>
<evidence type="ECO:0000313" key="7">
    <source>
        <dbReference type="Proteomes" id="UP000679335"/>
    </source>
</evidence>
<dbReference type="InterPro" id="IPR015422">
    <property type="entry name" value="PyrdxlP-dep_Trfase_small"/>
</dbReference>
<comment type="cofactor">
    <cofactor evidence="1">
        <name>pyridoxal 5'-phosphate</name>
        <dbReference type="ChEBI" id="CHEBI:597326"/>
    </cofactor>
</comment>
<dbReference type="Gene3D" id="3.90.1150.10">
    <property type="entry name" value="Aspartate Aminotransferase, domain 1"/>
    <property type="match status" value="1"/>
</dbReference>
<evidence type="ECO:0000259" key="5">
    <source>
        <dbReference type="Pfam" id="PF00155"/>
    </source>
</evidence>
<dbReference type="InterPro" id="IPR015424">
    <property type="entry name" value="PyrdxlP-dep_Trfase"/>
</dbReference>
<evidence type="ECO:0000256" key="3">
    <source>
        <dbReference type="ARBA" id="ARBA00022679"/>
    </source>
</evidence>
<evidence type="ECO:0000256" key="2">
    <source>
        <dbReference type="ARBA" id="ARBA00013187"/>
    </source>
</evidence>
<keyword evidence="6" id="KW-0032">Aminotransferase</keyword>
<dbReference type="Proteomes" id="UP000679335">
    <property type="component" value="Chromosome"/>
</dbReference>
<protein>
    <recommendedName>
        <fullName evidence="2">8-amino-7-oxononanoate synthase</fullName>
        <ecNumber evidence="2">2.3.1.47</ecNumber>
    </recommendedName>
</protein>
<comment type="catalytic activity">
    <reaction evidence="4">
        <text>6-carboxyhexanoyl-[ACP] + L-alanine + H(+) = (8S)-8-amino-7-oxononanoate + holo-[ACP] + CO2</text>
        <dbReference type="Rhea" id="RHEA:42288"/>
        <dbReference type="Rhea" id="RHEA-COMP:9685"/>
        <dbReference type="Rhea" id="RHEA-COMP:9955"/>
        <dbReference type="ChEBI" id="CHEBI:15378"/>
        <dbReference type="ChEBI" id="CHEBI:16526"/>
        <dbReference type="ChEBI" id="CHEBI:57972"/>
        <dbReference type="ChEBI" id="CHEBI:64479"/>
        <dbReference type="ChEBI" id="CHEBI:78846"/>
        <dbReference type="ChEBI" id="CHEBI:149468"/>
        <dbReference type="EC" id="2.3.1.47"/>
    </reaction>
</comment>
<name>A0ABX8GJS8_9CELL</name>